<dbReference type="STRING" id="655015.B1812_05770"/>
<keyword evidence="9" id="KW-1185">Reference proteome</keyword>
<dbReference type="OrthoDB" id="7431422at2"/>
<dbReference type="AlphaFoldDB" id="A0A1W6MST5"/>
<organism evidence="8 9">
    <name type="scientific">Methylocystis bryophila</name>
    <dbReference type="NCBI Taxonomy" id="655015"/>
    <lineage>
        <taxon>Bacteria</taxon>
        <taxon>Pseudomonadati</taxon>
        <taxon>Pseudomonadota</taxon>
        <taxon>Alphaproteobacteria</taxon>
        <taxon>Hyphomicrobiales</taxon>
        <taxon>Methylocystaceae</taxon>
        <taxon>Methylocystis</taxon>
    </lineage>
</organism>
<feature type="transmembrane region" description="Helical" evidence="7">
    <location>
        <begin position="207"/>
        <end position="225"/>
    </location>
</feature>
<evidence type="ECO:0000313" key="8">
    <source>
        <dbReference type="EMBL" id="ARN80658.1"/>
    </source>
</evidence>
<evidence type="ECO:0000256" key="5">
    <source>
        <dbReference type="ARBA" id="ARBA00022989"/>
    </source>
</evidence>
<dbReference type="Gene3D" id="3.90.550.10">
    <property type="entry name" value="Spore Coat Polysaccharide Biosynthesis Protein SpsA, Chain A"/>
    <property type="match status" value="1"/>
</dbReference>
<gene>
    <name evidence="8" type="ORF">B1812_05770</name>
</gene>
<dbReference type="InterPro" id="IPR029044">
    <property type="entry name" value="Nucleotide-diphossugar_trans"/>
</dbReference>
<evidence type="ECO:0000256" key="7">
    <source>
        <dbReference type="SAM" id="Phobius"/>
    </source>
</evidence>
<evidence type="ECO:0000256" key="4">
    <source>
        <dbReference type="ARBA" id="ARBA00022692"/>
    </source>
</evidence>
<dbReference type="InterPro" id="IPR050321">
    <property type="entry name" value="Glycosyltr_2/OpgH_subfam"/>
</dbReference>
<dbReference type="GO" id="GO:0016757">
    <property type="term" value="F:glycosyltransferase activity"/>
    <property type="evidence" value="ECO:0007669"/>
    <property type="project" value="UniProtKB-KW"/>
</dbReference>
<dbReference type="Pfam" id="PF13641">
    <property type="entry name" value="Glyco_tranf_2_3"/>
    <property type="match status" value="1"/>
</dbReference>
<sequence>MYHPRVESFAKAHRHDGARLAPERLSNTVALRLNSAAPASASAPSELPAEIAFLLDFGVPRGVLQQGARLARRHGVFADEALLSEGLVDDEVFYRALAQRLGLPFLTSGFTIEPGSDFRLCARRGYARLAGQGGRPAWVCAPQGEAIGRLIEAARVRKAAPGLAVATRAEFLDAAARATLGAVARAAPYRAERIDAALCARRATQGAVLPVLGVAGLVTLVMPFWPNAALALAAALPLALFFAAAVALRLIACAASLFARDEPEIEIAEDRLPRYTIVAPLHLEARVAPQIARAIDKIDYPRAKLEVIFVVEEGDDATLSALRRCGPRTPHLILIAPRGAPQTKPRALNIAAAYAQGALLAVYDAEDIPEPKQLKRAAALFARAPRNVACLQASLSIDNGAVNRLTALFALEYAGLFEVFNKGLAALDLPIFLGGTSNHFRMEALRAVGFWDAYNVTEDADLGLRLARAGFAVRTFGSQTREEAPQNFGALLSQRARWLKGWMRLAILRRIQLLNNILYE</sequence>
<name>A0A1W6MST5_9HYPH</name>
<dbReference type="KEGG" id="mbry:B1812_05770"/>
<dbReference type="Proteomes" id="UP000193978">
    <property type="component" value="Chromosome"/>
</dbReference>
<comment type="subcellular location">
    <subcellularLocation>
        <location evidence="1">Membrane</location>
        <topology evidence="1">Multi-pass membrane protein</topology>
    </subcellularLocation>
</comment>
<dbReference type="PANTHER" id="PTHR43867">
    <property type="entry name" value="CELLULOSE SYNTHASE CATALYTIC SUBUNIT A [UDP-FORMING]"/>
    <property type="match status" value="1"/>
</dbReference>
<evidence type="ECO:0000256" key="2">
    <source>
        <dbReference type="ARBA" id="ARBA00022676"/>
    </source>
</evidence>
<keyword evidence="2" id="KW-0328">Glycosyltransferase</keyword>
<protein>
    <recommendedName>
        <fullName evidence="10">Glycosyl transferase</fullName>
    </recommendedName>
</protein>
<dbReference type="RefSeq" id="WP_085770732.1">
    <property type="nucleotide sequence ID" value="NZ_AP027149.1"/>
</dbReference>
<evidence type="ECO:0000256" key="6">
    <source>
        <dbReference type="ARBA" id="ARBA00023136"/>
    </source>
</evidence>
<dbReference type="PANTHER" id="PTHR43867:SF2">
    <property type="entry name" value="CELLULOSE SYNTHASE CATALYTIC SUBUNIT A [UDP-FORMING]"/>
    <property type="match status" value="1"/>
</dbReference>
<feature type="transmembrane region" description="Helical" evidence="7">
    <location>
        <begin position="231"/>
        <end position="252"/>
    </location>
</feature>
<evidence type="ECO:0000256" key="3">
    <source>
        <dbReference type="ARBA" id="ARBA00022679"/>
    </source>
</evidence>
<dbReference type="GO" id="GO:0016020">
    <property type="term" value="C:membrane"/>
    <property type="evidence" value="ECO:0007669"/>
    <property type="project" value="UniProtKB-SubCell"/>
</dbReference>
<evidence type="ECO:0000256" key="1">
    <source>
        <dbReference type="ARBA" id="ARBA00004141"/>
    </source>
</evidence>
<keyword evidence="4 7" id="KW-0812">Transmembrane</keyword>
<proteinExistence type="predicted"/>
<dbReference type="SUPFAM" id="SSF53448">
    <property type="entry name" value="Nucleotide-diphospho-sugar transferases"/>
    <property type="match status" value="1"/>
</dbReference>
<accession>A0A1W6MST5</accession>
<evidence type="ECO:0008006" key="10">
    <source>
        <dbReference type="Google" id="ProtNLM"/>
    </source>
</evidence>
<keyword evidence="6 7" id="KW-0472">Membrane</keyword>
<evidence type="ECO:0000313" key="9">
    <source>
        <dbReference type="Proteomes" id="UP000193978"/>
    </source>
</evidence>
<dbReference type="EMBL" id="CP019948">
    <property type="protein sequence ID" value="ARN80658.1"/>
    <property type="molecule type" value="Genomic_DNA"/>
</dbReference>
<keyword evidence="3" id="KW-0808">Transferase</keyword>
<reference evidence="8 9" key="1">
    <citation type="submission" date="2017-02" db="EMBL/GenBank/DDBJ databases">
        <authorList>
            <person name="Peterson S.W."/>
        </authorList>
    </citation>
    <scope>NUCLEOTIDE SEQUENCE [LARGE SCALE GENOMIC DNA]</scope>
    <source>
        <strain evidence="8 9">S285</strain>
    </source>
</reference>
<keyword evidence="5 7" id="KW-1133">Transmembrane helix</keyword>